<dbReference type="Pfam" id="PF07690">
    <property type="entry name" value="MFS_1"/>
    <property type="match status" value="1"/>
</dbReference>
<feature type="transmembrane region" description="Helical" evidence="5">
    <location>
        <begin position="49"/>
        <end position="70"/>
    </location>
</feature>
<evidence type="ECO:0000256" key="4">
    <source>
        <dbReference type="ARBA" id="ARBA00023136"/>
    </source>
</evidence>
<keyword evidence="3 5" id="KW-1133">Transmembrane helix</keyword>
<name>A0ABU1G0Q0_9GAMM</name>
<keyword evidence="8" id="KW-1185">Reference proteome</keyword>
<feature type="transmembrane region" description="Helical" evidence="5">
    <location>
        <begin position="340"/>
        <end position="363"/>
    </location>
</feature>
<reference evidence="7 8" key="1">
    <citation type="submission" date="2023-04" db="EMBL/GenBank/DDBJ databases">
        <title>A long-awaited taxogenomic arrangement of the family Halomonadaceae.</title>
        <authorList>
            <person name="De La Haba R."/>
            <person name="Chuvochina M."/>
            <person name="Wittouck S."/>
            <person name="Arahal D.R."/>
            <person name="Sanchez-Porro C."/>
            <person name="Hugenholtz P."/>
            <person name="Ventosa A."/>
        </authorList>
    </citation>
    <scope>NUCLEOTIDE SEQUENCE [LARGE SCALE GENOMIC DNA]</scope>
    <source>
        <strain evidence="7 8">DSM 23530</strain>
    </source>
</reference>
<feature type="domain" description="Major facilitator superfamily (MFS) profile" evidence="6">
    <location>
        <begin position="16"/>
        <end position="468"/>
    </location>
</feature>
<dbReference type="PANTHER" id="PTHR42718">
    <property type="entry name" value="MAJOR FACILITATOR SUPERFAMILY MULTIDRUG TRANSPORTER MFSC"/>
    <property type="match status" value="1"/>
</dbReference>
<evidence type="ECO:0000256" key="2">
    <source>
        <dbReference type="ARBA" id="ARBA00022692"/>
    </source>
</evidence>
<gene>
    <name evidence="7" type="ORF">QC818_06865</name>
</gene>
<feature type="transmembrane region" description="Helical" evidence="5">
    <location>
        <begin position="439"/>
        <end position="460"/>
    </location>
</feature>
<dbReference type="PROSITE" id="PS50850">
    <property type="entry name" value="MFS"/>
    <property type="match status" value="1"/>
</dbReference>
<comment type="caution">
    <text evidence="7">The sequence shown here is derived from an EMBL/GenBank/DDBJ whole genome shotgun (WGS) entry which is preliminary data.</text>
</comment>
<feature type="transmembrane region" description="Helical" evidence="5">
    <location>
        <begin position="107"/>
        <end position="128"/>
    </location>
</feature>
<dbReference type="SUPFAM" id="SSF103473">
    <property type="entry name" value="MFS general substrate transporter"/>
    <property type="match status" value="1"/>
</dbReference>
<dbReference type="PRINTS" id="PR01036">
    <property type="entry name" value="TCRTETB"/>
</dbReference>
<dbReference type="InterPro" id="IPR036259">
    <property type="entry name" value="MFS_trans_sf"/>
</dbReference>
<sequence length="476" mass="49646">MMRHGALHSADLPGFGLTALLLGAFLTIFDTFVVNIALPSIRATFQADFGRAGLVIVAYELGFGGCLLLAGRLGDAFGSRRLFRLGIAAFIATSLWCGAAPRMEWLILGRLLQGVTAALFFPQIYAFLRRVGEAESRHRLFARLGMTLGLAAIAGQVLGGLLIHADVLGLGWRAIFLINLPLGLLILLGTSRLPRAAEHSVRSFDVPGALLGTLGLWGLFAALLEGPERHWPSWTVVSLTAGLALLALLLVHERRLARAGGAPLIDPGIFHHARLRLGLAVVLIVYASATALFLSFAILVQAGLGLSAFAAGLTLSPASLGFVGASLLAPRLRRRLGESILIGGGTLYAGGFLLLSTAVAHAAPHDAWPLVPALVVLGIGQGLTMPPLLNFVLASLPSHRAGMASGLISTTQKIGGTLGVAVAGLFLGPVMLGGPEDQAHAFAEEMQVLGGAALIATLLVRQATTRERSDTTAISS</sequence>
<keyword evidence="4 5" id="KW-0472">Membrane</keyword>
<evidence type="ECO:0000256" key="5">
    <source>
        <dbReference type="SAM" id="Phobius"/>
    </source>
</evidence>
<feature type="transmembrane region" description="Helical" evidence="5">
    <location>
        <begin position="140"/>
        <end position="164"/>
    </location>
</feature>
<dbReference type="Proteomes" id="UP001264519">
    <property type="component" value="Unassembled WGS sequence"/>
</dbReference>
<organism evidence="7 8">
    <name type="scientific">Halomonas koreensis</name>
    <dbReference type="NCBI Taxonomy" id="245385"/>
    <lineage>
        <taxon>Bacteria</taxon>
        <taxon>Pseudomonadati</taxon>
        <taxon>Pseudomonadota</taxon>
        <taxon>Gammaproteobacteria</taxon>
        <taxon>Oceanospirillales</taxon>
        <taxon>Halomonadaceae</taxon>
        <taxon>Halomonas</taxon>
    </lineage>
</organism>
<feature type="transmembrane region" description="Helical" evidence="5">
    <location>
        <begin position="369"/>
        <end position="393"/>
    </location>
</feature>
<dbReference type="Gene3D" id="1.20.1720.10">
    <property type="entry name" value="Multidrug resistance protein D"/>
    <property type="match status" value="1"/>
</dbReference>
<protein>
    <submittedName>
        <fullName evidence="7">MFS transporter</fullName>
    </submittedName>
</protein>
<keyword evidence="2 5" id="KW-0812">Transmembrane</keyword>
<feature type="transmembrane region" description="Helical" evidence="5">
    <location>
        <begin position="277"/>
        <end position="300"/>
    </location>
</feature>
<feature type="transmembrane region" description="Helical" evidence="5">
    <location>
        <begin position="230"/>
        <end position="251"/>
    </location>
</feature>
<evidence type="ECO:0000256" key="1">
    <source>
        <dbReference type="ARBA" id="ARBA00004141"/>
    </source>
</evidence>
<accession>A0ABU1G0Q0</accession>
<feature type="transmembrane region" description="Helical" evidence="5">
    <location>
        <begin position="414"/>
        <end position="433"/>
    </location>
</feature>
<dbReference type="RefSeq" id="WP_309652104.1">
    <property type="nucleotide sequence ID" value="NZ_JARWAK010000004.1"/>
</dbReference>
<dbReference type="CDD" id="cd17321">
    <property type="entry name" value="MFS_MMR_MDR_like"/>
    <property type="match status" value="1"/>
</dbReference>
<evidence type="ECO:0000259" key="6">
    <source>
        <dbReference type="PROSITE" id="PS50850"/>
    </source>
</evidence>
<dbReference type="Gene3D" id="1.20.1250.20">
    <property type="entry name" value="MFS general substrate transporter like domains"/>
    <property type="match status" value="1"/>
</dbReference>
<comment type="subcellular location">
    <subcellularLocation>
        <location evidence="1">Membrane</location>
        <topology evidence="1">Multi-pass membrane protein</topology>
    </subcellularLocation>
</comment>
<dbReference type="InterPro" id="IPR020846">
    <property type="entry name" value="MFS_dom"/>
</dbReference>
<feature type="transmembrane region" description="Helical" evidence="5">
    <location>
        <begin position="203"/>
        <end position="224"/>
    </location>
</feature>
<dbReference type="InterPro" id="IPR011701">
    <property type="entry name" value="MFS"/>
</dbReference>
<feature type="transmembrane region" description="Helical" evidence="5">
    <location>
        <begin position="12"/>
        <end position="37"/>
    </location>
</feature>
<feature type="transmembrane region" description="Helical" evidence="5">
    <location>
        <begin position="306"/>
        <end position="328"/>
    </location>
</feature>
<evidence type="ECO:0000313" key="7">
    <source>
        <dbReference type="EMBL" id="MDR5866505.1"/>
    </source>
</evidence>
<dbReference type="PANTHER" id="PTHR42718:SF39">
    <property type="entry name" value="ACTINORHODIN TRANSPORTER-RELATED"/>
    <property type="match status" value="1"/>
</dbReference>
<feature type="transmembrane region" description="Helical" evidence="5">
    <location>
        <begin position="82"/>
        <end position="101"/>
    </location>
</feature>
<dbReference type="EMBL" id="JARWAK010000004">
    <property type="protein sequence ID" value="MDR5866505.1"/>
    <property type="molecule type" value="Genomic_DNA"/>
</dbReference>
<proteinExistence type="predicted"/>
<feature type="transmembrane region" description="Helical" evidence="5">
    <location>
        <begin position="170"/>
        <end position="191"/>
    </location>
</feature>
<evidence type="ECO:0000256" key="3">
    <source>
        <dbReference type="ARBA" id="ARBA00022989"/>
    </source>
</evidence>
<evidence type="ECO:0000313" key="8">
    <source>
        <dbReference type="Proteomes" id="UP001264519"/>
    </source>
</evidence>